<keyword evidence="2" id="KW-1185">Reference proteome</keyword>
<dbReference type="Proteomes" id="UP001163603">
    <property type="component" value="Chromosome 15"/>
</dbReference>
<name>A0ACC0WX19_9ROSI</name>
<evidence type="ECO:0000313" key="2">
    <source>
        <dbReference type="Proteomes" id="UP001163603"/>
    </source>
</evidence>
<sequence length="131" mass="15236">MPALGQLENLRTLRLYANSYLGKKMICGPEGRFSKLEVLKLWMLLDLKEWEIEGAMPVLKELEIRYCRDLQKPTGLEGLTTLEKLTLTNMKQNFVTEVKGSIGNKTVVIENNWKFIPSWMSLLFYCLFIFL</sequence>
<proteinExistence type="predicted"/>
<dbReference type="EMBL" id="CM047750">
    <property type="protein sequence ID" value="KAJ0006767.1"/>
    <property type="molecule type" value="Genomic_DNA"/>
</dbReference>
<accession>A0ACC0WX19</accession>
<organism evidence="1 2">
    <name type="scientific">Pistacia integerrima</name>
    <dbReference type="NCBI Taxonomy" id="434235"/>
    <lineage>
        <taxon>Eukaryota</taxon>
        <taxon>Viridiplantae</taxon>
        <taxon>Streptophyta</taxon>
        <taxon>Embryophyta</taxon>
        <taxon>Tracheophyta</taxon>
        <taxon>Spermatophyta</taxon>
        <taxon>Magnoliopsida</taxon>
        <taxon>eudicotyledons</taxon>
        <taxon>Gunneridae</taxon>
        <taxon>Pentapetalae</taxon>
        <taxon>rosids</taxon>
        <taxon>malvids</taxon>
        <taxon>Sapindales</taxon>
        <taxon>Anacardiaceae</taxon>
        <taxon>Pistacia</taxon>
    </lineage>
</organism>
<reference evidence="2" key="1">
    <citation type="journal article" date="2023" name="G3 (Bethesda)">
        <title>Genome assembly and association tests identify interacting loci associated with vigor, precocity, and sex in interspecific pistachio rootstocks.</title>
        <authorList>
            <person name="Palmer W."/>
            <person name="Jacygrad E."/>
            <person name="Sagayaradj S."/>
            <person name="Cavanaugh K."/>
            <person name="Han R."/>
            <person name="Bertier L."/>
            <person name="Beede B."/>
            <person name="Kafkas S."/>
            <person name="Golino D."/>
            <person name="Preece J."/>
            <person name="Michelmore R."/>
        </authorList>
    </citation>
    <scope>NUCLEOTIDE SEQUENCE [LARGE SCALE GENOMIC DNA]</scope>
</reference>
<evidence type="ECO:0000313" key="1">
    <source>
        <dbReference type="EMBL" id="KAJ0006767.1"/>
    </source>
</evidence>
<gene>
    <name evidence="1" type="ORF">Pint_29100</name>
</gene>
<comment type="caution">
    <text evidence="1">The sequence shown here is derived from an EMBL/GenBank/DDBJ whole genome shotgun (WGS) entry which is preliminary data.</text>
</comment>
<protein>
    <submittedName>
        <fullName evidence="1">Uncharacterized protein</fullName>
    </submittedName>
</protein>